<proteinExistence type="predicted"/>
<dbReference type="Proteomes" id="UP001419268">
    <property type="component" value="Unassembled WGS sequence"/>
</dbReference>
<dbReference type="AlphaFoldDB" id="A0AAP0JEI9"/>
<evidence type="ECO:0000256" key="1">
    <source>
        <dbReference type="SAM" id="MobiDB-lite"/>
    </source>
</evidence>
<dbReference type="EMBL" id="JBBNAG010000005">
    <property type="protein sequence ID" value="KAK9131701.1"/>
    <property type="molecule type" value="Genomic_DNA"/>
</dbReference>
<accession>A0AAP0JEI9</accession>
<name>A0AAP0JEI9_9MAGN</name>
<protein>
    <submittedName>
        <fullName evidence="2">Uncharacterized protein</fullName>
    </submittedName>
</protein>
<gene>
    <name evidence="2" type="ORF">Scep_011229</name>
</gene>
<evidence type="ECO:0000313" key="3">
    <source>
        <dbReference type="Proteomes" id="UP001419268"/>
    </source>
</evidence>
<reference evidence="2 3" key="1">
    <citation type="submission" date="2024-01" db="EMBL/GenBank/DDBJ databases">
        <title>Genome assemblies of Stephania.</title>
        <authorList>
            <person name="Yang L."/>
        </authorList>
    </citation>
    <scope>NUCLEOTIDE SEQUENCE [LARGE SCALE GENOMIC DNA]</scope>
    <source>
        <strain evidence="2">JXDWG</strain>
        <tissue evidence="2">Leaf</tissue>
    </source>
</reference>
<comment type="caution">
    <text evidence="2">The sequence shown here is derived from an EMBL/GenBank/DDBJ whole genome shotgun (WGS) entry which is preliminary data.</text>
</comment>
<feature type="region of interest" description="Disordered" evidence="1">
    <location>
        <begin position="63"/>
        <end position="96"/>
    </location>
</feature>
<organism evidence="2 3">
    <name type="scientific">Stephania cephalantha</name>
    <dbReference type="NCBI Taxonomy" id="152367"/>
    <lineage>
        <taxon>Eukaryota</taxon>
        <taxon>Viridiplantae</taxon>
        <taxon>Streptophyta</taxon>
        <taxon>Embryophyta</taxon>
        <taxon>Tracheophyta</taxon>
        <taxon>Spermatophyta</taxon>
        <taxon>Magnoliopsida</taxon>
        <taxon>Ranunculales</taxon>
        <taxon>Menispermaceae</taxon>
        <taxon>Menispermoideae</taxon>
        <taxon>Cissampelideae</taxon>
        <taxon>Stephania</taxon>
    </lineage>
</organism>
<sequence>MAGEDVPALDERLLAADGGGLLAADGGGRGGGVPPVHTEISVKQRAESSAKIFEAQSSVRRRCKESGEGTKSGATEGCTGRREWSNRDPQREGDAQSGFRVLLEITRFWGLVAKKS</sequence>
<evidence type="ECO:0000313" key="2">
    <source>
        <dbReference type="EMBL" id="KAK9131701.1"/>
    </source>
</evidence>
<keyword evidence="3" id="KW-1185">Reference proteome</keyword>
<feature type="compositionally biased region" description="Basic and acidic residues" evidence="1">
    <location>
        <begin position="79"/>
        <end position="94"/>
    </location>
</feature>